<accession>A0A059C4Q7</accession>
<reference evidence="1" key="1">
    <citation type="submission" date="2013-07" db="EMBL/GenBank/DDBJ databases">
        <title>The genome of Eucalyptus grandis.</title>
        <authorList>
            <person name="Schmutz J."/>
            <person name="Hayes R."/>
            <person name="Myburg A."/>
            <person name="Tuskan G."/>
            <person name="Grattapaglia D."/>
            <person name="Rokhsar D.S."/>
        </authorList>
    </citation>
    <scope>NUCLEOTIDE SEQUENCE</scope>
    <source>
        <tissue evidence="1">Leaf extractions</tissue>
    </source>
</reference>
<proteinExistence type="predicted"/>
<dbReference type="InParanoid" id="A0A059C4Q7"/>
<organism evidence="1">
    <name type="scientific">Eucalyptus grandis</name>
    <name type="common">Flooded gum</name>
    <dbReference type="NCBI Taxonomy" id="71139"/>
    <lineage>
        <taxon>Eukaryota</taxon>
        <taxon>Viridiplantae</taxon>
        <taxon>Streptophyta</taxon>
        <taxon>Embryophyta</taxon>
        <taxon>Tracheophyta</taxon>
        <taxon>Spermatophyta</taxon>
        <taxon>Magnoliopsida</taxon>
        <taxon>eudicotyledons</taxon>
        <taxon>Gunneridae</taxon>
        <taxon>Pentapetalae</taxon>
        <taxon>rosids</taxon>
        <taxon>malvids</taxon>
        <taxon>Myrtales</taxon>
        <taxon>Myrtaceae</taxon>
        <taxon>Myrtoideae</taxon>
        <taxon>Eucalypteae</taxon>
        <taxon>Eucalyptus</taxon>
    </lineage>
</organism>
<name>A0A059C4Q7_EUCGR</name>
<dbReference type="AlphaFoldDB" id="A0A059C4Q7"/>
<dbReference type="Gramene" id="KCW73181">
    <property type="protein sequence ID" value="KCW73181"/>
    <property type="gene ID" value="EUGRSUZ_E01638"/>
</dbReference>
<evidence type="ECO:0000313" key="1">
    <source>
        <dbReference type="EMBL" id="KCW73181.1"/>
    </source>
</evidence>
<dbReference type="EMBL" id="KK198757">
    <property type="protein sequence ID" value="KCW73181.1"/>
    <property type="molecule type" value="Genomic_DNA"/>
</dbReference>
<gene>
    <name evidence="1" type="ORF">EUGRSUZ_E01638</name>
</gene>
<sequence length="84" mass="9670">MRISLISLSHAPLCEGVDTSSGIKPLSFKAFTSTTSDFRACPKARSRQPATLSHLCFIFIDFQALRYYRFFFFFLVKTKHLIFP</sequence>
<protein>
    <submittedName>
        <fullName evidence="1">Uncharacterized protein</fullName>
    </submittedName>
</protein>